<dbReference type="GO" id="GO:0000272">
    <property type="term" value="P:polysaccharide catabolic process"/>
    <property type="evidence" value="ECO:0007669"/>
    <property type="project" value="UniProtKB-KW"/>
</dbReference>
<keyword evidence="7" id="KW-0119">Carbohydrate metabolism</keyword>
<dbReference type="InterPro" id="IPR001579">
    <property type="entry name" value="Glyco_hydro_18_chit_AS"/>
</dbReference>
<dbReference type="PROSITE" id="PS51910">
    <property type="entry name" value="GH18_2"/>
    <property type="match status" value="1"/>
</dbReference>
<evidence type="ECO:0000256" key="2">
    <source>
        <dbReference type="ARBA" id="ARBA00004613"/>
    </source>
</evidence>
<keyword evidence="14" id="KW-1185">Reference proteome</keyword>
<comment type="similarity">
    <text evidence="11">Belongs to the glycosyl hydrolase 18 family.</text>
</comment>
<dbReference type="Pfam" id="PF00704">
    <property type="entry name" value="Glyco_hydro_18"/>
    <property type="match status" value="1"/>
</dbReference>
<evidence type="ECO:0000259" key="12">
    <source>
        <dbReference type="PROSITE" id="PS51910"/>
    </source>
</evidence>
<comment type="catalytic activity">
    <reaction evidence="1">
        <text>Random endo-hydrolysis of N-acetyl-beta-D-glucosaminide (1-&gt;4)-beta-linkages in chitin and chitodextrins.</text>
        <dbReference type="EC" id="3.2.1.14"/>
    </reaction>
</comment>
<evidence type="ECO:0000256" key="9">
    <source>
        <dbReference type="ARBA" id="ARBA00023326"/>
    </source>
</evidence>
<evidence type="ECO:0000256" key="10">
    <source>
        <dbReference type="RuleBase" id="RU000489"/>
    </source>
</evidence>
<keyword evidence="9" id="KW-0624">Polysaccharide degradation</keyword>
<proteinExistence type="inferred from homology"/>
<reference evidence="13 14" key="1">
    <citation type="journal article" date="2016" name="Proc. Natl. Acad. Sci. U.S.A.">
        <title>Comparative genomics of biotechnologically important yeasts.</title>
        <authorList>
            <person name="Riley R."/>
            <person name="Haridas S."/>
            <person name="Wolfe K.H."/>
            <person name="Lopes M.R."/>
            <person name="Hittinger C.T."/>
            <person name="Goeker M."/>
            <person name="Salamov A.A."/>
            <person name="Wisecaver J.H."/>
            <person name="Long T.M."/>
            <person name="Calvey C.H."/>
            <person name="Aerts A.L."/>
            <person name="Barry K.W."/>
            <person name="Choi C."/>
            <person name="Clum A."/>
            <person name="Coughlan A.Y."/>
            <person name="Deshpande S."/>
            <person name="Douglass A.P."/>
            <person name="Hanson S.J."/>
            <person name="Klenk H.-P."/>
            <person name="LaButti K.M."/>
            <person name="Lapidus A."/>
            <person name="Lindquist E.A."/>
            <person name="Lipzen A.M."/>
            <person name="Meier-Kolthoff J.P."/>
            <person name="Ohm R.A."/>
            <person name="Otillar R.P."/>
            <person name="Pangilinan J.L."/>
            <person name="Peng Y."/>
            <person name="Rokas A."/>
            <person name="Rosa C.A."/>
            <person name="Scheuner C."/>
            <person name="Sibirny A.A."/>
            <person name="Slot J.C."/>
            <person name="Stielow J.B."/>
            <person name="Sun H."/>
            <person name="Kurtzman C.P."/>
            <person name="Blackwell M."/>
            <person name="Grigoriev I.V."/>
            <person name="Jeffries T.W."/>
        </authorList>
    </citation>
    <scope>NUCLEOTIDE SEQUENCE [LARGE SCALE GENOMIC DNA]</scope>
    <source>
        <strain evidence="13 14">NRRL Y-11557</strain>
    </source>
</reference>
<evidence type="ECO:0000313" key="14">
    <source>
        <dbReference type="Proteomes" id="UP000094385"/>
    </source>
</evidence>
<dbReference type="PANTHER" id="PTHR11177:SF317">
    <property type="entry name" value="CHITINASE 12-RELATED"/>
    <property type="match status" value="1"/>
</dbReference>
<dbReference type="InterPro" id="IPR011583">
    <property type="entry name" value="Chitinase_II/V-like_cat"/>
</dbReference>
<dbReference type="STRING" id="675824.A0A1E3Q0M0"/>
<dbReference type="InterPro" id="IPR029070">
    <property type="entry name" value="Chitinase_insertion_sf"/>
</dbReference>
<dbReference type="AlphaFoldDB" id="A0A1E3Q0M0"/>
<evidence type="ECO:0000256" key="3">
    <source>
        <dbReference type="ARBA" id="ARBA00012729"/>
    </source>
</evidence>
<gene>
    <name evidence="13" type="ORF">LIPSTDRAFT_149679</name>
</gene>
<sequence>MKSFIYFVNWAIYARKHFVPDLPAEYLTHILYAFANIRPETGEVYLSDTYSDTDQHFEGDSWNDTGNILYGNFKQLHLLKQKYPSLKVLLSIGGWTYSPNFAPAASNPTRRAKFVLSAIELVKNLGLDGLDIDWEYPKPGQEAADYVTLLRELRQALDEYARGVPSQPRFLLTIATSCAPENIRAMKVATMDRYLDFWNLMAYDFAGPSWSTTAGHQANVYGYQYSVETAIEMYRHAGVHPSKMIMGMPLYGRVFGNTDGPTHGFHGDGGSGTWENGVFDYKVLPCPDAAEYFDSQAIASYSYDPHKRVMITYDTPKCARAKARYIRDKGLAGAMWWESSGDAPISSDRSIVRAVVDEFGGPNGLDKFEKNCLQYPESIYDNIRSN</sequence>
<dbReference type="SUPFAM" id="SSF54556">
    <property type="entry name" value="Chitinase insertion domain"/>
    <property type="match status" value="1"/>
</dbReference>
<evidence type="ECO:0000256" key="6">
    <source>
        <dbReference type="ARBA" id="ARBA00023024"/>
    </source>
</evidence>
<evidence type="ECO:0000256" key="4">
    <source>
        <dbReference type="ARBA" id="ARBA00022525"/>
    </source>
</evidence>
<dbReference type="Proteomes" id="UP000094385">
    <property type="component" value="Unassembled WGS sequence"/>
</dbReference>
<evidence type="ECO:0000256" key="11">
    <source>
        <dbReference type="RuleBase" id="RU004453"/>
    </source>
</evidence>
<evidence type="ECO:0000256" key="5">
    <source>
        <dbReference type="ARBA" id="ARBA00022801"/>
    </source>
</evidence>
<evidence type="ECO:0000313" key="13">
    <source>
        <dbReference type="EMBL" id="ODQ71196.1"/>
    </source>
</evidence>
<dbReference type="SUPFAM" id="SSF51445">
    <property type="entry name" value="(Trans)glycosidases"/>
    <property type="match status" value="1"/>
</dbReference>
<keyword evidence="8 10" id="KW-0326">Glycosidase</keyword>
<dbReference type="Gene3D" id="3.10.50.10">
    <property type="match status" value="1"/>
</dbReference>
<dbReference type="GO" id="GO:0008061">
    <property type="term" value="F:chitin binding"/>
    <property type="evidence" value="ECO:0007669"/>
    <property type="project" value="InterPro"/>
</dbReference>
<keyword evidence="4" id="KW-0964">Secreted</keyword>
<accession>A0A1E3Q0M0</accession>
<dbReference type="EMBL" id="KV454298">
    <property type="protein sequence ID" value="ODQ71196.1"/>
    <property type="molecule type" value="Genomic_DNA"/>
</dbReference>
<dbReference type="FunFam" id="3.20.20.80:FF:000075">
    <property type="entry name" value="Sporulation-specific chitinase"/>
    <property type="match status" value="1"/>
</dbReference>
<dbReference type="OrthoDB" id="76388at2759"/>
<name>A0A1E3Q0M0_LIPST</name>
<evidence type="ECO:0000256" key="8">
    <source>
        <dbReference type="ARBA" id="ARBA00023295"/>
    </source>
</evidence>
<dbReference type="CDD" id="cd06548">
    <property type="entry name" value="GH18_chitinase"/>
    <property type="match status" value="1"/>
</dbReference>
<dbReference type="GO" id="GO:0008843">
    <property type="term" value="F:endochitinase activity"/>
    <property type="evidence" value="ECO:0007669"/>
    <property type="project" value="UniProtKB-EC"/>
</dbReference>
<dbReference type="GO" id="GO:0006032">
    <property type="term" value="P:chitin catabolic process"/>
    <property type="evidence" value="ECO:0007669"/>
    <property type="project" value="UniProtKB-KW"/>
</dbReference>
<keyword evidence="6" id="KW-0146">Chitin degradation</keyword>
<dbReference type="GO" id="GO:0005576">
    <property type="term" value="C:extracellular region"/>
    <property type="evidence" value="ECO:0007669"/>
    <property type="project" value="UniProtKB-SubCell"/>
</dbReference>
<dbReference type="InterPro" id="IPR017853">
    <property type="entry name" value="GH"/>
</dbReference>
<comment type="subcellular location">
    <subcellularLocation>
        <location evidence="2">Secreted</location>
    </subcellularLocation>
</comment>
<organism evidence="13 14">
    <name type="scientific">Lipomyces starkeyi NRRL Y-11557</name>
    <dbReference type="NCBI Taxonomy" id="675824"/>
    <lineage>
        <taxon>Eukaryota</taxon>
        <taxon>Fungi</taxon>
        <taxon>Dikarya</taxon>
        <taxon>Ascomycota</taxon>
        <taxon>Saccharomycotina</taxon>
        <taxon>Lipomycetes</taxon>
        <taxon>Lipomycetales</taxon>
        <taxon>Lipomycetaceae</taxon>
        <taxon>Lipomyces</taxon>
    </lineage>
</organism>
<dbReference type="Gene3D" id="3.20.20.80">
    <property type="entry name" value="Glycosidases"/>
    <property type="match status" value="1"/>
</dbReference>
<dbReference type="InterPro" id="IPR001223">
    <property type="entry name" value="Glyco_hydro18_cat"/>
</dbReference>
<dbReference type="InterPro" id="IPR050314">
    <property type="entry name" value="Glycosyl_Hydrlase_18"/>
</dbReference>
<feature type="domain" description="GH18" evidence="12">
    <location>
        <begin position="1"/>
        <end position="362"/>
    </location>
</feature>
<dbReference type="SMART" id="SM00636">
    <property type="entry name" value="Glyco_18"/>
    <property type="match status" value="1"/>
</dbReference>
<dbReference type="EC" id="3.2.1.14" evidence="3"/>
<dbReference type="PROSITE" id="PS01095">
    <property type="entry name" value="GH18_1"/>
    <property type="match status" value="1"/>
</dbReference>
<protein>
    <recommendedName>
        <fullName evidence="3">chitinase</fullName>
        <ecNumber evidence="3">3.2.1.14</ecNumber>
    </recommendedName>
</protein>
<evidence type="ECO:0000256" key="1">
    <source>
        <dbReference type="ARBA" id="ARBA00000822"/>
    </source>
</evidence>
<evidence type="ECO:0000256" key="7">
    <source>
        <dbReference type="ARBA" id="ARBA00023277"/>
    </source>
</evidence>
<dbReference type="PANTHER" id="PTHR11177">
    <property type="entry name" value="CHITINASE"/>
    <property type="match status" value="1"/>
</dbReference>
<keyword evidence="5 10" id="KW-0378">Hydrolase</keyword>